<gene>
    <name evidence="2" type="ORF">FPZ24_10920</name>
</gene>
<dbReference type="Pfam" id="PF16819">
    <property type="entry name" value="DUF5074"/>
    <property type="match status" value="1"/>
</dbReference>
<dbReference type="InterPro" id="IPR015943">
    <property type="entry name" value="WD40/YVTN_repeat-like_dom_sf"/>
</dbReference>
<dbReference type="SUPFAM" id="SSF51004">
    <property type="entry name" value="C-terminal (heme d1) domain of cytochrome cd1-nitrite reductase"/>
    <property type="match status" value="1"/>
</dbReference>
<organism evidence="2 3">
    <name type="scientific">Sphingomonas panacisoli</name>
    <dbReference type="NCBI Taxonomy" id="1813879"/>
    <lineage>
        <taxon>Bacteria</taxon>
        <taxon>Pseudomonadati</taxon>
        <taxon>Pseudomonadota</taxon>
        <taxon>Alphaproteobacteria</taxon>
        <taxon>Sphingomonadales</taxon>
        <taxon>Sphingomonadaceae</taxon>
        <taxon>Sphingomonas</taxon>
    </lineage>
</organism>
<feature type="signal peptide" evidence="1">
    <location>
        <begin position="1"/>
        <end position="25"/>
    </location>
</feature>
<dbReference type="EMBL" id="CP042306">
    <property type="protein sequence ID" value="QDZ07933.1"/>
    <property type="molecule type" value="Genomic_DNA"/>
</dbReference>
<name>A0A5B8LIG0_9SPHN</name>
<dbReference type="Gene3D" id="2.130.10.10">
    <property type="entry name" value="YVTN repeat-like/Quinoprotein amine dehydrogenase"/>
    <property type="match status" value="2"/>
</dbReference>
<dbReference type="PANTHER" id="PTHR47197">
    <property type="entry name" value="PROTEIN NIRF"/>
    <property type="match status" value="1"/>
</dbReference>
<keyword evidence="3" id="KW-1185">Reference proteome</keyword>
<dbReference type="PANTHER" id="PTHR47197:SF3">
    <property type="entry name" value="DIHYDRO-HEME D1 DEHYDROGENASE"/>
    <property type="match status" value="1"/>
</dbReference>
<dbReference type="InterPro" id="IPR031815">
    <property type="entry name" value="DUF5074"/>
</dbReference>
<evidence type="ECO:0000313" key="2">
    <source>
        <dbReference type="EMBL" id="QDZ07933.1"/>
    </source>
</evidence>
<dbReference type="PROSITE" id="PS51257">
    <property type="entry name" value="PROKAR_LIPOPROTEIN"/>
    <property type="match status" value="1"/>
</dbReference>
<dbReference type="AlphaFoldDB" id="A0A5B8LIG0"/>
<dbReference type="InterPro" id="IPR011048">
    <property type="entry name" value="Haem_d1_sf"/>
</dbReference>
<feature type="chain" id="PRO_5022697770" evidence="1">
    <location>
        <begin position="26"/>
        <end position="356"/>
    </location>
</feature>
<accession>A0A5B8LIG0</accession>
<evidence type="ECO:0000256" key="1">
    <source>
        <dbReference type="SAM" id="SignalP"/>
    </source>
</evidence>
<protein>
    <submittedName>
        <fullName evidence="2">YncE family protein</fullName>
    </submittedName>
</protein>
<keyword evidence="1" id="KW-0732">Signal</keyword>
<proteinExistence type="predicted"/>
<dbReference type="OrthoDB" id="7187796at2"/>
<dbReference type="InterPro" id="IPR051200">
    <property type="entry name" value="Host-pathogen_enzymatic-act"/>
</dbReference>
<evidence type="ECO:0000313" key="3">
    <source>
        <dbReference type="Proteomes" id="UP000315673"/>
    </source>
</evidence>
<dbReference type="RefSeq" id="WP_146571916.1">
    <property type="nucleotide sequence ID" value="NZ_CP042306.1"/>
</dbReference>
<sequence>MHKLMFSAAMIALLAGCGGSSSGNSATNASGDNTTTAAGGSAYSIDRVALPGEGRGDYLTVDAEGRRLYVTHSTQVHILDLDTLKPIAAVTGLKAAHGVALDTTGGHGFVSDGDANAVIMFELATGKILKSIPVGKKPDSILRDAATGNIFVFNGDSEEVSVIDPAKAAVVGTIKLPNGPEFSQSDGKGKVWANMEEGNDIAEIDAKTMKLIRTIKLDGCDGPAPLAFDPVNRRLFSGCGNKTMVVTDADAGKVVATVPVGGDPDGISFDVDKKRIFVANRDKSWTVISQDGADKYSVVENMPIDEYAKTVAVDPKTHRLFTSTADLEWPPKPTNGKKWLPNAKSGSFRLLVVSEK</sequence>
<dbReference type="KEGG" id="spai:FPZ24_10920"/>
<reference evidence="2 3" key="1">
    <citation type="submission" date="2019-07" db="EMBL/GenBank/DDBJ databases">
        <title>Full genome sequence of Sphingomonas sp. 4R-6-7(HKS19).</title>
        <authorList>
            <person name="Im W.-T."/>
        </authorList>
    </citation>
    <scope>NUCLEOTIDE SEQUENCE [LARGE SCALE GENOMIC DNA]</scope>
    <source>
        <strain evidence="2 3">HKS19</strain>
    </source>
</reference>
<dbReference type="Proteomes" id="UP000315673">
    <property type="component" value="Chromosome"/>
</dbReference>